<keyword evidence="2" id="KW-0812">Transmembrane</keyword>
<name>A0A7E4VNI9_PANRE</name>
<keyword evidence="2" id="KW-0472">Membrane</keyword>
<feature type="compositionally biased region" description="Low complexity" evidence="1">
    <location>
        <begin position="401"/>
        <end position="412"/>
    </location>
</feature>
<keyword evidence="3" id="KW-0732">Signal</keyword>
<feature type="compositionally biased region" description="Pro residues" evidence="1">
    <location>
        <begin position="170"/>
        <end position="202"/>
    </location>
</feature>
<dbReference type="PRINTS" id="PR01217">
    <property type="entry name" value="PRICHEXTENSN"/>
</dbReference>
<keyword evidence="2" id="KW-1133">Transmembrane helix</keyword>
<evidence type="ECO:0000256" key="1">
    <source>
        <dbReference type="SAM" id="MobiDB-lite"/>
    </source>
</evidence>
<feature type="compositionally biased region" description="Low complexity" evidence="1">
    <location>
        <begin position="150"/>
        <end position="169"/>
    </location>
</feature>
<evidence type="ECO:0000256" key="2">
    <source>
        <dbReference type="SAM" id="Phobius"/>
    </source>
</evidence>
<feature type="chain" id="PRO_5028896036" evidence="3">
    <location>
        <begin position="23"/>
        <end position="567"/>
    </location>
</feature>
<accession>A0A7E4VNI9</accession>
<dbReference type="Proteomes" id="UP000492821">
    <property type="component" value="Unassembled WGS sequence"/>
</dbReference>
<dbReference type="AlphaFoldDB" id="A0A7E4VNI9"/>
<sequence>MRPRWHLLYIALVLFVISVCSGTMLKQDIPEHNRKHARNNPYAAPIPPRAKRQAPPLIGGDESLGEAMKNVLNSVLNPESDRVAREAAPVKPNVATNKPVPQQPAVKPVASSAKTNPTPTLKASTKPMPKTSPTPATKAKPSQPTPPAKKPSSPLSKKPTPSLPAATKPKPSPATKPKTPPSTKPTPPPPPPVTTPKPPPATQPSTKPTSTSTSKTSPKPTTTSTTPPTPPPLTPAPPPPSTAAPPQPRPQPQPQPQPQPPPRNTKTSKKPIPDSGEVTPDPDDDNWEDVTDKPKRPKQKHQSTSDGGLMAAASEKAPLLNMMGKLSIVAILIEIVLIIAFNGVSIFLFIKTRMNEKANAGKLPAGNNAGGAKTPGAVKKKGGTKSGLTKSKSNSKDSLSKKGSGSKSKSFSLMLPGKKHPPAKGAPTPTPTASNTSIKFPPGKQPPGRKNSAGARPPPSTAVNAASSVSRVGAGADPDVTTSDIWATTEGGTWVSTVSTVTDGRTAAYEYAEIFGVQDSEHFEADTLEGDLSTTVIGFDSDIEAVDESGDFSNGDDEDEFSDYSSE</sequence>
<evidence type="ECO:0000313" key="5">
    <source>
        <dbReference type="WBParaSite" id="Pan_g23269.t1"/>
    </source>
</evidence>
<evidence type="ECO:0000256" key="3">
    <source>
        <dbReference type="SAM" id="SignalP"/>
    </source>
</evidence>
<feature type="compositionally biased region" description="Low complexity" evidence="1">
    <location>
        <begin position="122"/>
        <end position="142"/>
    </location>
</feature>
<keyword evidence="4" id="KW-1185">Reference proteome</keyword>
<feature type="region of interest" description="Disordered" evidence="1">
    <location>
        <begin position="35"/>
        <end position="54"/>
    </location>
</feature>
<feature type="signal peptide" evidence="3">
    <location>
        <begin position="1"/>
        <end position="22"/>
    </location>
</feature>
<reference evidence="4" key="1">
    <citation type="journal article" date="2013" name="Genetics">
        <title>The draft genome and transcriptome of Panagrellus redivivus are shaped by the harsh demands of a free-living lifestyle.</title>
        <authorList>
            <person name="Srinivasan J."/>
            <person name="Dillman A.R."/>
            <person name="Macchietto M.G."/>
            <person name="Heikkinen L."/>
            <person name="Lakso M."/>
            <person name="Fracchia K.M."/>
            <person name="Antoshechkin I."/>
            <person name="Mortazavi A."/>
            <person name="Wong G."/>
            <person name="Sternberg P.W."/>
        </authorList>
    </citation>
    <scope>NUCLEOTIDE SEQUENCE [LARGE SCALE GENOMIC DNA]</scope>
    <source>
        <strain evidence="4">MT8872</strain>
    </source>
</reference>
<feature type="compositionally biased region" description="Low complexity" evidence="1">
    <location>
        <begin position="203"/>
        <end position="226"/>
    </location>
</feature>
<reference evidence="5" key="2">
    <citation type="submission" date="2020-10" db="UniProtKB">
        <authorList>
            <consortium name="WormBaseParasite"/>
        </authorList>
    </citation>
    <scope>IDENTIFICATION</scope>
</reference>
<feature type="region of interest" description="Disordered" evidence="1">
    <location>
        <begin position="361"/>
        <end position="468"/>
    </location>
</feature>
<feature type="region of interest" description="Disordered" evidence="1">
    <location>
        <begin position="78"/>
        <end position="309"/>
    </location>
</feature>
<evidence type="ECO:0000313" key="4">
    <source>
        <dbReference type="Proteomes" id="UP000492821"/>
    </source>
</evidence>
<feature type="compositionally biased region" description="Acidic residues" evidence="1">
    <location>
        <begin position="280"/>
        <end position="289"/>
    </location>
</feature>
<feature type="compositionally biased region" description="Pro residues" evidence="1">
    <location>
        <begin position="227"/>
        <end position="263"/>
    </location>
</feature>
<feature type="compositionally biased region" description="Low complexity" evidence="1">
    <location>
        <begin position="98"/>
        <end position="110"/>
    </location>
</feature>
<organism evidence="4 5">
    <name type="scientific">Panagrellus redivivus</name>
    <name type="common">Microworm</name>
    <dbReference type="NCBI Taxonomy" id="6233"/>
    <lineage>
        <taxon>Eukaryota</taxon>
        <taxon>Metazoa</taxon>
        <taxon>Ecdysozoa</taxon>
        <taxon>Nematoda</taxon>
        <taxon>Chromadorea</taxon>
        <taxon>Rhabditida</taxon>
        <taxon>Tylenchina</taxon>
        <taxon>Panagrolaimomorpha</taxon>
        <taxon>Panagrolaimoidea</taxon>
        <taxon>Panagrolaimidae</taxon>
        <taxon>Panagrellus</taxon>
    </lineage>
</organism>
<feature type="compositionally biased region" description="Polar residues" evidence="1">
    <location>
        <begin position="112"/>
        <end position="121"/>
    </location>
</feature>
<protein>
    <submittedName>
        <fullName evidence="5">WH1 domain-containing protein</fullName>
    </submittedName>
</protein>
<feature type="region of interest" description="Disordered" evidence="1">
    <location>
        <begin position="546"/>
        <end position="567"/>
    </location>
</feature>
<dbReference type="WBParaSite" id="Pan_g23269.t1">
    <property type="protein sequence ID" value="Pan_g23269.t1"/>
    <property type="gene ID" value="Pan_g23269"/>
</dbReference>
<feature type="transmembrane region" description="Helical" evidence="2">
    <location>
        <begin position="326"/>
        <end position="350"/>
    </location>
</feature>
<proteinExistence type="predicted"/>